<evidence type="ECO:0000313" key="3">
    <source>
        <dbReference type="Proteomes" id="UP000187209"/>
    </source>
</evidence>
<organism evidence="2 3">
    <name type="scientific">Stentor coeruleus</name>
    <dbReference type="NCBI Taxonomy" id="5963"/>
    <lineage>
        <taxon>Eukaryota</taxon>
        <taxon>Sar</taxon>
        <taxon>Alveolata</taxon>
        <taxon>Ciliophora</taxon>
        <taxon>Postciliodesmatophora</taxon>
        <taxon>Heterotrichea</taxon>
        <taxon>Heterotrichida</taxon>
        <taxon>Stentoridae</taxon>
        <taxon>Stentor</taxon>
    </lineage>
</organism>
<protein>
    <submittedName>
        <fullName evidence="2">Uncharacterized protein</fullName>
    </submittedName>
</protein>
<reference evidence="2 3" key="1">
    <citation type="submission" date="2016-11" db="EMBL/GenBank/DDBJ databases">
        <title>The macronuclear genome of Stentor coeruleus: a giant cell with tiny introns.</title>
        <authorList>
            <person name="Slabodnick M."/>
            <person name="Ruby J.G."/>
            <person name="Reiff S.B."/>
            <person name="Swart E.C."/>
            <person name="Gosai S."/>
            <person name="Prabakaran S."/>
            <person name="Witkowska E."/>
            <person name="Larue G.E."/>
            <person name="Fisher S."/>
            <person name="Freeman R.M."/>
            <person name="Gunawardena J."/>
            <person name="Chu W."/>
            <person name="Stover N.A."/>
            <person name="Gregory B.D."/>
            <person name="Nowacki M."/>
            <person name="Derisi J."/>
            <person name="Roy S.W."/>
            <person name="Marshall W.F."/>
            <person name="Sood P."/>
        </authorList>
    </citation>
    <scope>NUCLEOTIDE SEQUENCE [LARGE SCALE GENOMIC DNA]</scope>
    <source>
        <strain evidence="2">WM001</strain>
    </source>
</reference>
<name>A0A1R2CVB4_9CILI</name>
<feature type="region of interest" description="Disordered" evidence="1">
    <location>
        <begin position="134"/>
        <end position="154"/>
    </location>
</feature>
<comment type="caution">
    <text evidence="2">The sequence shown here is derived from an EMBL/GenBank/DDBJ whole genome shotgun (WGS) entry which is preliminary data.</text>
</comment>
<gene>
    <name evidence="2" type="ORF">SteCoe_4165</name>
</gene>
<sequence length="154" mass="17778">MASITFSNRFKNKIERVGKSGILKLNELNFVEKGELPLRKIHQPFRVIPNGSKILISQKLGKEELHEKSKSLEYLRSYTPNKDVKIRKSPGCVAESFMRSKYSLGIREGRVYTEQDCSKDVIISSKLPKIKSVSYNHRANSSKHRSKTRISKYY</sequence>
<dbReference type="AlphaFoldDB" id="A0A1R2CVB4"/>
<proteinExistence type="predicted"/>
<evidence type="ECO:0000313" key="2">
    <source>
        <dbReference type="EMBL" id="OMJ92948.1"/>
    </source>
</evidence>
<dbReference type="Proteomes" id="UP000187209">
    <property type="component" value="Unassembled WGS sequence"/>
</dbReference>
<dbReference type="EMBL" id="MPUH01000051">
    <property type="protein sequence ID" value="OMJ92948.1"/>
    <property type="molecule type" value="Genomic_DNA"/>
</dbReference>
<feature type="compositionally biased region" description="Basic residues" evidence="1">
    <location>
        <begin position="140"/>
        <end position="154"/>
    </location>
</feature>
<accession>A0A1R2CVB4</accession>
<keyword evidence="3" id="KW-1185">Reference proteome</keyword>
<evidence type="ECO:0000256" key="1">
    <source>
        <dbReference type="SAM" id="MobiDB-lite"/>
    </source>
</evidence>